<dbReference type="Proteomes" id="UP001222027">
    <property type="component" value="Unassembled WGS sequence"/>
</dbReference>
<evidence type="ECO:0000313" key="2">
    <source>
        <dbReference type="Proteomes" id="UP001222027"/>
    </source>
</evidence>
<proteinExistence type="predicted"/>
<dbReference type="EMBL" id="JAQQAF010000003">
    <property type="protein sequence ID" value="KAJ8500774.1"/>
    <property type="molecule type" value="Genomic_DNA"/>
</dbReference>
<keyword evidence="2" id="KW-1185">Reference proteome</keyword>
<protein>
    <submittedName>
        <fullName evidence="1">Uncharacterized protein</fullName>
    </submittedName>
</protein>
<comment type="caution">
    <text evidence="1">The sequence shown here is derived from an EMBL/GenBank/DDBJ whole genome shotgun (WGS) entry which is preliminary data.</text>
</comment>
<organism evidence="1 2">
    <name type="scientific">Ensete ventricosum</name>
    <name type="common">Abyssinian banana</name>
    <name type="synonym">Musa ensete</name>
    <dbReference type="NCBI Taxonomy" id="4639"/>
    <lineage>
        <taxon>Eukaryota</taxon>
        <taxon>Viridiplantae</taxon>
        <taxon>Streptophyta</taxon>
        <taxon>Embryophyta</taxon>
        <taxon>Tracheophyta</taxon>
        <taxon>Spermatophyta</taxon>
        <taxon>Magnoliopsida</taxon>
        <taxon>Liliopsida</taxon>
        <taxon>Zingiberales</taxon>
        <taxon>Musaceae</taxon>
        <taxon>Ensete</taxon>
    </lineage>
</organism>
<name>A0AAV8RL38_ENSVE</name>
<evidence type="ECO:0000313" key="1">
    <source>
        <dbReference type="EMBL" id="KAJ8500774.1"/>
    </source>
</evidence>
<reference evidence="1 2" key="1">
    <citation type="submission" date="2022-12" db="EMBL/GenBank/DDBJ databases">
        <title>Chromosome-scale assembly of the Ensete ventricosum genome.</title>
        <authorList>
            <person name="Dussert Y."/>
            <person name="Stocks J."/>
            <person name="Wendawek A."/>
            <person name="Woldeyes F."/>
            <person name="Nichols R.A."/>
            <person name="Borrell J.S."/>
        </authorList>
    </citation>
    <scope>NUCLEOTIDE SEQUENCE [LARGE SCALE GENOMIC DNA]</scope>
    <source>
        <strain evidence="2">cv. Maze</strain>
        <tissue evidence="1">Seeds</tissue>
    </source>
</reference>
<gene>
    <name evidence="1" type="ORF">OPV22_011326</name>
</gene>
<accession>A0AAV8RL38</accession>
<sequence>MSANRGWWKTVKVRATIVGPTRGRHVQRFTRPSTVTYHSSPASSPFSPLLWDPPVFWAIFKALNRSRLLSLSSPFRIEQSTVGHLFSSSIHPDFVARLTPII</sequence>
<dbReference type="AlphaFoldDB" id="A0AAV8RL38"/>